<feature type="region of interest" description="Disordered" evidence="1">
    <location>
        <begin position="27"/>
        <end position="61"/>
    </location>
</feature>
<reference evidence="3" key="1">
    <citation type="journal article" date="2023" name="Int. J. Syst. Evol. Microbiol.">
        <title>Streptomyces meridianus sp. nov. isolated from brackish water of the Tagus estuary in Alcochete, Portugal.</title>
        <authorList>
            <person name="Santos J.D.N."/>
            <person name="Klimek D."/>
            <person name="Calusinska M."/>
            <person name="Lobo Da Cunha A."/>
            <person name="Catita J."/>
            <person name="Goncalves H."/>
            <person name="Gonzalez I."/>
            <person name="Reyes F."/>
            <person name="Lage O.M."/>
        </authorList>
    </citation>
    <scope>NUCLEOTIDE SEQUENCE</scope>
    <source>
        <strain evidence="3">MTZ3.1</strain>
    </source>
</reference>
<proteinExistence type="predicted"/>
<keyword evidence="2" id="KW-0732">Signal</keyword>
<dbReference type="EMBL" id="JAMQGM010000026">
    <property type="protein sequence ID" value="MCM2578117.1"/>
    <property type="molecule type" value="Genomic_DNA"/>
</dbReference>
<dbReference type="Proteomes" id="UP001167160">
    <property type="component" value="Unassembled WGS sequence"/>
</dbReference>
<evidence type="ECO:0000313" key="4">
    <source>
        <dbReference type="Proteomes" id="UP001167160"/>
    </source>
</evidence>
<evidence type="ECO:0000256" key="1">
    <source>
        <dbReference type="SAM" id="MobiDB-lite"/>
    </source>
</evidence>
<organism evidence="3 4">
    <name type="scientific">Streptomyces meridianus</name>
    <dbReference type="NCBI Taxonomy" id="2938945"/>
    <lineage>
        <taxon>Bacteria</taxon>
        <taxon>Bacillati</taxon>
        <taxon>Actinomycetota</taxon>
        <taxon>Actinomycetes</taxon>
        <taxon>Kitasatosporales</taxon>
        <taxon>Streptomycetaceae</taxon>
        <taxon>Streptomyces</taxon>
    </lineage>
</organism>
<accession>A0ABT0X8R7</accession>
<feature type="chain" id="PRO_5046978820" evidence="2">
    <location>
        <begin position="27"/>
        <end position="127"/>
    </location>
</feature>
<gene>
    <name evidence="3" type="ORF">M1E25_12255</name>
</gene>
<comment type="caution">
    <text evidence="3">The sequence shown here is derived from an EMBL/GenBank/DDBJ whole genome shotgun (WGS) entry which is preliminary data.</text>
</comment>
<sequence length="127" mass="13264">MKAVKRIVVVGATAGLILAGAGAAAANDGHSHGKWEKKHSKHDKNHHKYGKKHGKKHGKHGDTLVFVNKNTGAQGITSRNSGLGAGDVIQADLIELNHFQFCNNSGGILAAQNASINNSCANAPQID</sequence>
<name>A0ABT0X8R7_9ACTN</name>
<protein>
    <submittedName>
        <fullName evidence="3">Uncharacterized protein</fullName>
    </submittedName>
</protein>
<evidence type="ECO:0000313" key="3">
    <source>
        <dbReference type="EMBL" id="MCM2578117.1"/>
    </source>
</evidence>
<feature type="signal peptide" evidence="2">
    <location>
        <begin position="1"/>
        <end position="26"/>
    </location>
</feature>
<keyword evidence="4" id="KW-1185">Reference proteome</keyword>
<evidence type="ECO:0000256" key="2">
    <source>
        <dbReference type="SAM" id="SignalP"/>
    </source>
</evidence>
<feature type="compositionally biased region" description="Basic residues" evidence="1">
    <location>
        <begin position="35"/>
        <end position="59"/>
    </location>
</feature>
<dbReference type="RefSeq" id="WP_251414072.1">
    <property type="nucleotide sequence ID" value="NZ_JAMQGM010000026.1"/>
</dbReference>